<gene>
    <name evidence="1" type="primary">VMA5_2</name>
    <name evidence="1" type="ORF">EV182_007271</name>
</gene>
<dbReference type="EMBL" id="JAMZIH010003306">
    <property type="protein sequence ID" value="KAJ1676904.1"/>
    <property type="molecule type" value="Genomic_DNA"/>
</dbReference>
<keyword evidence="2" id="KW-1185">Reference proteome</keyword>
<protein>
    <submittedName>
        <fullName evidence="1">Vacuolar ATP synthase subunit C</fullName>
    </submittedName>
</protein>
<accession>A0ACC1HK75</accession>
<name>A0ACC1HK75_9FUNG</name>
<evidence type="ECO:0000313" key="2">
    <source>
        <dbReference type="Proteomes" id="UP001145114"/>
    </source>
</evidence>
<comment type="caution">
    <text evidence="1">The sequence shown here is derived from an EMBL/GenBank/DDBJ whole genome shotgun (WGS) entry which is preliminary data.</text>
</comment>
<proteinExistence type="predicted"/>
<organism evidence="1 2">
    <name type="scientific">Spiromyces aspiralis</name>
    <dbReference type="NCBI Taxonomy" id="68401"/>
    <lineage>
        <taxon>Eukaryota</taxon>
        <taxon>Fungi</taxon>
        <taxon>Fungi incertae sedis</taxon>
        <taxon>Zoopagomycota</taxon>
        <taxon>Kickxellomycotina</taxon>
        <taxon>Kickxellomycetes</taxon>
        <taxon>Kickxellales</taxon>
        <taxon>Kickxellaceae</taxon>
        <taxon>Spiromyces</taxon>
    </lineage>
</organism>
<sequence>NLRTQLNQYSALKNSLQAIQRKREGNLSVRSLYGIVNRDQCVSDSEYLQTLFVAVPKNLKREWANKYETLADMVVPRSCTRIDEDDEFALYSVVVMKRAVGDFTSKARENKFTVREFNYSEEEAAEERENAMDVEEQEGSKFQQLREWIQTNFSDMFSAWLHIKALRAFVESVLRYGLSVDFVAVLINMTSRNLQKTIKALKDTYGYLEDNTNSSSAAARNSVRKGKSDAAIGSGDAFDMHEFSTVLDETYTPFPLFNIEWSFDRDAN</sequence>
<evidence type="ECO:0000313" key="1">
    <source>
        <dbReference type="EMBL" id="KAJ1676904.1"/>
    </source>
</evidence>
<dbReference type="Proteomes" id="UP001145114">
    <property type="component" value="Unassembled WGS sequence"/>
</dbReference>
<feature type="non-terminal residue" evidence="1">
    <location>
        <position position="1"/>
    </location>
</feature>
<reference evidence="1" key="1">
    <citation type="submission" date="2022-06" db="EMBL/GenBank/DDBJ databases">
        <title>Phylogenomic reconstructions and comparative analyses of Kickxellomycotina fungi.</title>
        <authorList>
            <person name="Reynolds N.K."/>
            <person name="Stajich J.E."/>
            <person name="Barry K."/>
            <person name="Grigoriev I.V."/>
            <person name="Crous P."/>
            <person name="Smith M.E."/>
        </authorList>
    </citation>
    <scope>NUCLEOTIDE SEQUENCE</scope>
    <source>
        <strain evidence="1">RSA 2271</strain>
    </source>
</reference>